<name>A0A0B2Q042_GLYSO</name>
<sequence>MLHSLYKSKDDLKAYFAHPSHDSIIKGNMLPIINDLTDLITLSSFVVHVSFLKLKEDTDKDEVLGVARGIPKSSKHISDQVQLLGRISHWGEPRVS</sequence>
<proteinExistence type="predicted"/>
<gene>
    <name evidence="1" type="ORF">glysoja_037108</name>
</gene>
<protein>
    <recommendedName>
        <fullName evidence="2">Stress-response A/B barrel domain-containing protein</fullName>
    </recommendedName>
</protein>
<organism evidence="1">
    <name type="scientific">Glycine soja</name>
    <name type="common">Wild soybean</name>
    <dbReference type="NCBI Taxonomy" id="3848"/>
    <lineage>
        <taxon>Eukaryota</taxon>
        <taxon>Viridiplantae</taxon>
        <taxon>Streptophyta</taxon>
        <taxon>Embryophyta</taxon>
        <taxon>Tracheophyta</taxon>
        <taxon>Spermatophyta</taxon>
        <taxon>Magnoliopsida</taxon>
        <taxon>eudicotyledons</taxon>
        <taxon>Gunneridae</taxon>
        <taxon>Pentapetalae</taxon>
        <taxon>rosids</taxon>
        <taxon>fabids</taxon>
        <taxon>Fabales</taxon>
        <taxon>Fabaceae</taxon>
        <taxon>Papilionoideae</taxon>
        <taxon>50 kb inversion clade</taxon>
        <taxon>NPAAA clade</taxon>
        <taxon>indigoferoid/millettioid clade</taxon>
        <taxon>Phaseoleae</taxon>
        <taxon>Glycine</taxon>
        <taxon>Glycine subgen. Soja</taxon>
    </lineage>
</organism>
<reference evidence="1" key="1">
    <citation type="submission" date="2014-07" db="EMBL/GenBank/DDBJ databases">
        <title>Identification of a novel salt tolerance gene in wild soybean by whole-genome sequencing.</title>
        <authorList>
            <person name="Lam H.-M."/>
            <person name="Qi X."/>
            <person name="Li M.-W."/>
            <person name="Liu X."/>
            <person name="Xie M."/>
            <person name="Ni M."/>
            <person name="Xu X."/>
        </authorList>
    </citation>
    <scope>NUCLEOTIDE SEQUENCE [LARGE SCALE GENOMIC DNA]</scope>
    <source>
        <tissue evidence="1">Root</tissue>
    </source>
</reference>
<evidence type="ECO:0008006" key="2">
    <source>
        <dbReference type="Google" id="ProtNLM"/>
    </source>
</evidence>
<evidence type="ECO:0000313" key="1">
    <source>
        <dbReference type="EMBL" id="KHN14981.1"/>
    </source>
</evidence>
<accession>A0A0B2Q042</accession>
<dbReference type="Proteomes" id="UP000053555">
    <property type="component" value="Unassembled WGS sequence"/>
</dbReference>
<dbReference type="AlphaFoldDB" id="A0A0B2Q042"/>
<dbReference type="EMBL" id="KN661426">
    <property type="protein sequence ID" value="KHN14981.1"/>
    <property type="molecule type" value="Genomic_DNA"/>
</dbReference>